<keyword evidence="3" id="KW-1185">Reference proteome</keyword>
<comment type="caution">
    <text evidence="2">The sequence shown here is derived from an EMBL/GenBank/DDBJ whole genome shotgun (WGS) entry which is preliminary data.</text>
</comment>
<keyword evidence="1" id="KW-1133">Transmembrane helix</keyword>
<evidence type="ECO:0000313" key="2">
    <source>
        <dbReference type="EMBL" id="MFB9520469.1"/>
    </source>
</evidence>
<keyword evidence="1" id="KW-0472">Membrane</keyword>
<keyword evidence="1" id="KW-0812">Transmembrane</keyword>
<feature type="transmembrane region" description="Helical" evidence="1">
    <location>
        <begin position="292"/>
        <end position="312"/>
    </location>
</feature>
<gene>
    <name evidence="2" type="ORF">ACFFTU_10970</name>
</gene>
<feature type="transmembrane region" description="Helical" evidence="1">
    <location>
        <begin position="221"/>
        <end position="242"/>
    </location>
</feature>
<proteinExistence type="predicted"/>
<organism evidence="2 3">
    <name type="scientific">Streptomyces cremeus</name>
    <dbReference type="NCBI Taxonomy" id="66881"/>
    <lineage>
        <taxon>Bacteria</taxon>
        <taxon>Bacillati</taxon>
        <taxon>Actinomycetota</taxon>
        <taxon>Actinomycetes</taxon>
        <taxon>Kitasatosporales</taxon>
        <taxon>Streptomycetaceae</taxon>
        <taxon>Streptomyces</taxon>
    </lineage>
</organism>
<protein>
    <recommendedName>
        <fullName evidence="4">Aromatic ring-opening dioxygenase LigA</fullName>
    </recommendedName>
</protein>
<reference evidence="2 3" key="1">
    <citation type="submission" date="2024-09" db="EMBL/GenBank/DDBJ databases">
        <authorList>
            <person name="Sun Q."/>
            <person name="Mori K."/>
        </authorList>
    </citation>
    <scope>NUCLEOTIDE SEQUENCE [LARGE SCALE GENOMIC DNA]</scope>
    <source>
        <strain evidence="2 3">JCM 4362</strain>
    </source>
</reference>
<sequence length="323" mass="32846">MTTLTAPLAPAVRPPSAAVRALRAVAVVACVPYLALKVSWIAGGRLGIPDGSALLEMPVLMTLANSVTVLMDAAVIALALLLTQAWGRRVPAALLVLPTWAATGLLAPIMTAFPLQLLLGDSPGVTPPDETPFLDPWVFTVVYGGFILQGLALGALFVRYAKERWGHLWQGPVAGLPRPAGRTGAAGTAGAVLAAACSVPHLLAACTGHGSAAGQALSVNARLVCGVHGAFALTAAAGLLVLALRLGGRIPLRAVLAAVWTGSGVLGCWGGWMLATGTVAGNAEAAPLADLLAYAVQVITGLLALVGGRSLFARLRQQREHTG</sequence>
<evidence type="ECO:0000313" key="3">
    <source>
        <dbReference type="Proteomes" id="UP001589718"/>
    </source>
</evidence>
<evidence type="ECO:0000256" key="1">
    <source>
        <dbReference type="SAM" id="Phobius"/>
    </source>
</evidence>
<dbReference type="RefSeq" id="WP_345224200.1">
    <property type="nucleotide sequence ID" value="NZ_BAAAXE010000013.1"/>
</dbReference>
<feature type="transmembrane region" description="Helical" evidence="1">
    <location>
        <begin position="137"/>
        <end position="158"/>
    </location>
</feature>
<feature type="transmembrane region" description="Helical" evidence="1">
    <location>
        <begin position="254"/>
        <end position="272"/>
    </location>
</feature>
<feature type="transmembrane region" description="Helical" evidence="1">
    <location>
        <begin position="179"/>
        <end position="201"/>
    </location>
</feature>
<dbReference type="Proteomes" id="UP001589718">
    <property type="component" value="Unassembled WGS sequence"/>
</dbReference>
<evidence type="ECO:0008006" key="4">
    <source>
        <dbReference type="Google" id="ProtNLM"/>
    </source>
</evidence>
<dbReference type="EMBL" id="JBHMCR010000006">
    <property type="protein sequence ID" value="MFB9520469.1"/>
    <property type="molecule type" value="Genomic_DNA"/>
</dbReference>
<feature type="transmembrane region" description="Helical" evidence="1">
    <location>
        <begin position="62"/>
        <end position="82"/>
    </location>
</feature>
<name>A0ABV5PBG0_STRCM</name>
<accession>A0ABV5PBG0</accession>
<feature type="transmembrane region" description="Helical" evidence="1">
    <location>
        <begin position="21"/>
        <end position="42"/>
    </location>
</feature>
<feature type="transmembrane region" description="Helical" evidence="1">
    <location>
        <begin position="94"/>
        <end position="117"/>
    </location>
</feature>